<reference evidence="3 4" key="1">
    <citation type="journal article" date="1998" name="Science">
        <title>Genome sequence of the nematode C. elegans: a platform for investigating biology.</title>
        <authorList>
            <consortium name="The C. elegans sequencing consortium"/>
            <person name="Sulson J.E."/>
            <person name="Waterston R."/>
        </authorList>
    </citation>
    <scope>NUCLEOTIDE SEQUENCE [LARGE SCALE GENOMIC DNA]</scope>
    <source>
        <strain evidence="3 4">Bristol N2</strain>
    </source>
</reference>
<evidence type="ECO:0000256" key="2">
    <source>
        <dbReference type="SAM" id="Phobius"/>
    </source>
</evidence>
<dbReference type="RefSeq" id="NP_490858.3">
    <property type="nucleotide sequence ID" value="NM_058457.3"/>
</dbReference>
<organism evidence="3 4">
    <name type="scientific">Caenorhabditis elegans</name>
    <dbReference type="NCBI Taxonomy" id="6239"/>
    <lineage>
        <taxon>Eukaryota</taxon>
        <taxon>Metazoa</taxon>
        <taxon>Ecdysozoa</taxon>
        <taxon>Nematoda</taxon>
        <taxon>Chromadorea</taxon>
        <taxon>Rhabditida</taxon>
        <taxon>Rhabditina</taxon>
        <taxon>Rhabditomorpha</taxon>
        <taxon>Rhabditoidea</taxon>
        <taxon>Rhabditidae</taxon>
        <taxon>Peloderinae</taxon>
        <taxon>Caenorhabditis</taxon>
    </lineage>
</organism>
<dbReference type="eggNOG" id="ENOG502TGRS">
    <property type="taxonomic scope" value="Eukaryota"/>
</dbReference>
<dbReference type="AGR" id="WB:WBGene00018580"/>
<dbReference type="UCSC" id="F47G6.3">
    <property type="organism name" value="c. elegans"/>
</dbReference>
<dbReference type="KEGG" id="cel:CELE_F47G6.3"/>
<keyword evidence="2" id="KW-1133">Transmembrane helix</keyword>
<dbReference type="Proteomes" id="UP000001940">
    <property type="component" value="Chromosome I"/>
</dbReference>
<dbReference type="Bgee" id="WBGene00018580">
    <property type="expression patterns" value="Expressed in larva and 1 other cell type or tissue"/>
</dbReference>
<proteinExistence type="predicted"/>
<dbReference type="FunCoup" id="Q9TZI8">
    <property type="interactions" value="1548"/>
</dbReference>
<dbReference type="EMBL" id="BX284601">
    <property type="protein sequence ID" value="CCD70781.1"/>
    <property type="molecule type" value="Genomic_DNA"/>
</dbReference>
<evidence type="ECO:0000313" key="3">
    <source>
        <dbReference type="EMBL" id="CCD70781.1"/>
    </source>
</evidence>
<protein>
    <submittedName>
        <fullName evidence="3">LEM domain-containing protein</fullName>
    </submittedName>
</protein>
<keyword evidence="2" id="KW-0472">Membrane</keyword>
<evidence type="ECO:0000256" key="1">
    <source>
        <dbReference type="SAM" id="MobiDB-lite"/>
    </source>
</evidence>
<accession>Q9TZI8</accession>
<keyword evidence="2" id="KW-0812">Transmembrane</keyword>
<keyword evidence="4" id="KW-1185">Reference proteome</keyword>
<feature type="compositionally biased region" description="Basic and acidic residues" evidence="1">
    <location>
        <begin position="139"/>
        <end position="152"/>
    </location>
</feature>
<gene>
    <name evidence="3" type="ORF">CELE_F47G6.3</name>
    <name evidence="3 5" type="ORF">F47G6.3</name>
</gene>
<dbReference type="STRING" id="6239.F47G6.3.1"/>
<dbReference type="GeneID" id="171713"/>
<dbReference type="WormBase" id="F47G6.3">
    <property type="protein sequence ID" value="CE34310"/>
    <property type="gene ID" value="WBGene00018580"/>
</dbReference>
<dbReference type="CTD" id="171713"/>
<dbReference type="AlphaFoldDB" id="Q9TZI8"/>
<dbReference type="OMA" id="LVIQFVF"/>
<name>Q9TZI8_CAEEL</name>
<sequence>MDVAQTPPKELKEDSTQQSDELSQKEPRPKPKSKVQTAERIPSSKRRSKSGKKRGTKEKERSKEVDELPKTAGSVMSPAPNPPKFKPPPSTPAKTNQTSTPVPTSKDSTGSKSKKSDEVGRALTPGVPGKNSKAMAVETEQKSKESKVEKKEEIKKKTVRRETNFITYKRPGINKNVEVNRKKQFEEELKQFETGEFTYSTDPTRYRFRSTPSFEIVIRIVPWLLVFAIMLATTSCLIFLTKEPSHEMEFDEMSEMTLIQYDSLLVVDSIFDYLRNETVLRENNCPGLVQGFFKPVYESTLLNLKRQHKNVTNAMKAVTYRWVTQTEQILNMNFDCPPSILIEMRS</sequence>
<evidence type="ECO:0000313" key="4">
    <source>
        <dbReference type="Proteomes" id="UP000001940"/>
    </source>
</evidence>
<dbReference type="OrthoDB" id="5826572at2759"/>
<dbReference type="InParanoid" id="Q9TZI8"/>
<feature type="compositionally biased region" description="Basic and acidic residues" evidence="1">
    <location>
        <begin position="57"/>
        <end position="69"/>
    </location>
</feature>
<dbReference type="HOGENOM" id="CLU_802227_0_0_1"/>
<feature type="transmembrane region" description="Helical" evidence="2">
    <location>
        <begin position="220"/>
        <end position="240"/>
    </location>
</feature>
<feature type="compositionally biased region" description="Basic residues" evidence="1">
    <location>
        <begin position="43"/>
        <end position="56"/>
    </location>
</feature>
<feature type="compositionally biased region" description="Pro residues" evidence="1">
    <location>
        <begin position="79"/>
        <end position="91"/>
    </location>
</feature>
<dbReference type="PaxDb" id="6239-F47G6.3"/>
<evidence type="ECO:0000313" key="5">
    <source>
        <dbReference type="WormBase" id="F47G6.3"/>
    </source>
</evidence>
<feature type="region of interest" description="Disordered" evidence="1">
    <location>
        <begin position="1"/>
        <end position="152"/>
    </location>
</feature>